<evidence type="ECO:0000313" key="2">
    <source>
        <dbReference type="Proteomes" id="UP001371456"/>
    </source>
</evidence>
<dbReference type="PANTHER" id="PTHR23155">
    <property type="entry name" value="DISEASE RESISTANCE PROTEIN RP"/>
    <property type="match status" value="1"/>
</dbReference>
<sequence length="62" mass="7376">MKVIQSSYDHLEGHLKSCLLYMALFPEDYEIPMSNLMMWWMAEEFVLNVDKECVGRIYLIEA</sequence>
<organism evidence="1 2">
    <name type="scientific">Solanum bulbocastanum</name>
    <name type="common">Wild potato</name>
    <dbReference type="NCBI Taxonomy" id="147425"/>
    <lineage>
        <taxon>Eukaryota</taxon>
        <taxon>Viridiplantae</taxon>
        <taxon>Streptophyta</taxon>
        <taxon>Embryophyta</taxon>
        <taxon>Tracheophyta</taxon>
        <taxon>Spermatophyta</taxon>
        <taxon>Magnoliopsida</taxon>
        <taxon>eudicotyledons</taxon>
        <taxon>Gunneridae</taxon>
        <taxon>Pentapetalae</taxon>
        <taxon>asterids</taxon>
        <taxon>lamiids</taxon>
        <taxon>Solanales</taxon>
        <taxon>Solanaceae</taxon>
        <taxon>Solanoideae</taxon>
        <taxon>Solaneae</taxon>
        <taxon>Solanum</taxon>
    </lineage>
</organism>
<gene>
    <name evidence="1" type="ORF">RDI58_015833</name>
</gene>
<keyword evidence="2" id="KW-1185">Reference proteome</keyword>
<dbReference type="InterPro" id="IPR044974">
    <property type="entry name" value="Disease_R_plants"/>
</dbReference>
<comment type="caution">
    <text evidence="1">The sequence shown here is derived from an EMBL/GenBank/DDBJ whole genome shotgun (WGS) entry which is preliminary data.</text>
</comment>
<evidence type="ECO:0000313" key="1">
    <source>
        <dbReference type="EMBL" id="KAK6787308.1"/>
    </source>
</evidence>
<reference evidence="1 2" key="1">
    <citation type="submission" date="2024-02" db="EMBL/GenBank/DDBJ databases">
        <title>de novo genome assembly of Solanum bulbocastanum strain 11H21.</title>
        <authorList>
            <person name="Hosaka A.J."/>
        </authorList>
    </citation>
    <scope>NUCLEOTIDE SEQUENCE [LARGE SCALE GENOMIC DNA]</scope>
    <source>
        <tissue evidence="1">Young leaves</tissue>
    </source>
</reference>
<dbReference type="PANTHER" id="PTHR23155:SF1228">
    <property type="entry name" value="NB-ARC DOMAIN CONTAINING PROTEIN, EXPRESSED"/>
    <property type="match status" value="1"/>
</dbReference>
<accession>A0AAN8TEZ8</accession>
<protein>
    <submittedName>
        <fullName evidence="1">Uncharacterized protein</fullName>
    </submittedName>
</protein>
<proteinExistence type="predicted"/>
<dbReference type="GO" id="GO:0098542">
    <property type="term" value="P:defense response to other organism"/>
    <property type="evidence" value="ECO:0007669"/>
    <property type="project" value="TreeGrafter"/>
</dbReference>
<name>A0AAN8TEZ8_SOLBU</name>
<dbReference type="AlphaFoldDB" id="A0AAN8TEZ8"/>
<dbReference type="Gene3D" id="1.10.10.10">
    <property type="entry name" value="Winged helix-like DNA-binding domain superfamily/Winged helix DNA-binding domain"/>
    <property type="match status" value="1"/>
</dbReference>
<dbReference type="EMBL" id="JBANQN010000006">
    <property type="protein sequence ID" value="KAK6787308.1"/>
    <property type="molecule type" value="Genomic_DNA"/>
</dbReference>
<dbReference type="GO" id="GO:0005524">
    <property type="term" value="F:ATP binding"/>
    <property type="evidence" value="ECO:0007669"/>
    <property type="project" value="UniProtKB-KW"/>
</dbReference>
<dbReference type="InterPro" id="IPR036388">
    <property type="entry name" value="WH-like_DNA-bd_sf"/>
</dbReference>
<dbReference type="Proteomes" id="UP001371456">
    <property type="component" value="Unassembled WGS sequence"/>
</dbReference>